<feature type="region of interest" description="Disordered" evidence="1">
    <location>
        <begin position="23"/>
        <end position="61"/>
    </location>
</feature>
<dbReference type="SUPFAM" id="SSF55486">
    <property type="entry name" value="Metalloproteases ('zincins'), catalytic domain"/>
    <property type="match status" value="1"/>
</dbReference>
<feature type="transmembrane region" description="Helical" evidence="2">
    <location>
        <begin position="253"/>
        <end position="273"/>
    </location>
</feature>
<dbReference type="KEGG" id="pti:PHATRDRAFT_42846"/>
<keyword evidence="4" id="KW-1185">Reference proteome</keyword>
<dbReference type="Proteomes" id="UP000000759">
    <property type="component" value="Chromosome 1"/>
</dbReference>
<evidence type="ECO:0000313" key="3">
    <source>
        <dbReference type="EMBL" id="EEC51222.1"/>
    </source>
</evidence>
<dbReference type="AlphaFoldDB" id="B7FPS0"/>
<feature type="compositionally biased region" description="Polar residues" evidence="1">
    <location>
        <begin position="174"/>
        <end position="191"/>
    </location>
</feature>
<feature type="compositionally biased region" description="Polar residues" evidence="1">
    <location>
        <begin position="104"/>
        <end position="127"/>
    </location>
</feature>
<dbReference type="Gene3D" id="3.40.390.10">
    <property type="entry name" value="Collagenase (Catalytic Domain)"/>
    <property type="match status" value="1"/>
</dbReference>
<dbReference type="eggNOG" id="ENOG502SNJG">
    <property type="taxonomic scope" value="Eukaryota"/>
</dbReference>
<sequence length="564" mass="63888">MGYITEDEALARALQEEYEAEVRRSQRRRLQQQPVAAASYRTRRFPVPSAPPHPAMATHTPDEISDSEFARRLAQEEEIQGRRSRNRNMSGNRTERRNEGFLTGSMTDGQYSRQSHAQDRSSVYQSNNDRHVRSSSRSNYPPPAIVTQDRDDPFTGRTINFDETIKDSRAAQGKRTTQTPATSRSNSNLNLDENGGDALFDEELARRVEQELMDEDLAREFQHREQTRVSRREAQRVAVVPVRRCTWRRLCSCLIPLAIIAGAIVGVLFYFGIDKDDFTGWVPSPEDFYNEDPFDQVNPEDADRWRGNGQGLQMEILNALDDYWYPYFVLAVQQWDNGTPDALTLSTSIRSPEPNCEPVQGKLKVCNGNYGDTRWRGINQILLTNGYIIASSAKMNEFYLSGSGDDQMQYTMCHEIGHGFGLPHTDENFLNRDLGNCMDYTNNPQVNKQPDDSNFQFLADLYGNVTGTQSVASSEVVSDQVASEPGDGRALASQDAADRELPAWLLSAWRDLIPQIEQQTEATDYHKGWRVLHSSNFGEAHERDLGQGFTLQVHKLMVASDGHK</sequence>
<gene>
    <name evidence="3" type="ORF">PHATRDRAFT_42846</name>
</gene>
<keyword evidence="2" id="KW-0812">Transmembrane</keyword>
<feature type="region of interest" description="Disordered" evidence="1">
    <location>
        <begin position="75"/>
        <end position="195"/>
    </location>
</feature>
<keyword evidence="2" id="KW-0472">Membrane</keyword>
<dbReference type="GeneID" id="7196500"/>
<name>B7FPS0_PHATC</name>
<dbReference type="OrthoDB" id="40254at2759"/>
<evidence type="ECO:0000313" key="4">
    <source>
        <dbReference type="Proteomes" id="UP000000759"/>
    </source>
</evidence>
<keyword evidence="2" id="KW-1133">Transmembrane helix</keyword>
<accession>B7FPS0</accession>
<reference evidence="3 4" key="1">
    <citation type="journal article" date="2008" name="Nature">
        <title>The Phaeodactylum genome reveals the evolutionary history of diatom genomes.</title>
        <authorList>
            <person name="Bowler C."/>
            <person name="Allen A.E."/>
            <person name="Badger J.H."/>
            <person name="Grimwood J."/>
            <person name="Jabbari K."/>
            <person name="Kuo A."/>
            <person name="Maheswari U."/>
            <person name="Martens C."/>
            <person name="Maumus F."/>
            <person name="Otillar R.P."/>
            <person name="Rayko E."/>
            <person name="Salamov A."/>
            <person name="Vandepoele K."/>
            <person name="Beszteri B."/>
            <person name="Gruber A."/>
            <person name="Heijde M."/>
            <person name="Katinka M."/>
            <person name="Mock T."/>
            <person name="Valentin K."/>
            <person name="Verret F."/>
            <person name="Berges J.A."/>
            <person name="Brownlee C."/>
            <person name="Cadoret J.P."/>
            <person name="Chiovitti A."/>
            <person name="Choi C.J."/>
            <person name="Coesel S."/>
            <person name="De Martino A."/>
            <person name="Detter J.C."/>
            <person name="Durkin C."/>
            <person name="Falciatore A."/>
            <person name="Fournet J."/>
            <person name="Haruta M."/>
            <person name="Huysman M.J."/>
            <person name="Jenkins B.D."/>
            <person name="Jiroutova K."/>
            <person name="Jorgensen R.E."/>
            <person name="Joubert Y."/>
            <person name="Kaplan A."/>
            <person name="Kroger N."/>
            <person name="Kroth P.G."/>
            <person name="La Roche J."/>
            <person name="Lindquist E."/>
            <person name="Lommer M."/>
            <person name="Martin-Jezequel V."/>
            <person name="Lopez P.J."/>
            <person name="Lucas S."/>
            <person name="Mangogna M."/>
            <person name="McGinnis K."/>
            <person name="Medlin L.K."/>
            <person name="Montsant A."/>
            <person name="Oudot-Le Secq M.P."/>
            <person name="Napoli C."/>
            <person name="Obornik M."/>
            <person name="Parker M.S."/>
            <person name="Petit J.L."/>
            <person name="Porcel B.M."/>
            <person name="Poulsen N."/>
            <person name="Robison M."/>
            <person name="Rychlewski L."/>
            <person name="Rynearson T.A."/>
            <person name="Schmutz J."/>
            <person name="Shapiro H."/>
            <person name="Siaut M."/>
            <person name="Stanley M."/>
            <person name="Sussman M.R."/>
            <person name="Taylor A.R."/>
            <person name="Vardi A."/>
            <person name="von Dassow P."/>
            <person name="Vyverman W."/>
            <person name="Willis A."/>
            <person name="Wyrwicz L.S."/>
            <person name="Rokhsar D.S."/>
            <person name="Weissenbach J."/>
            <person name="Armbrust E.V."/>
            <person name="Green B.R."/>
            <person name="Van de Peer Y."/>
            <person name="Grigoriev I.V."/>
        </authorList>
    </citation>
    <scope>NUCLEOTIDE SEQUENCE [LARGE SCALE GENOMIC DNA]</scope>
    <source>
        <strain evidence="3 4">CCAP 1055/1</strain>
    </source>
</reference>
<dbReference type="RefSeq" id="XP_002176759.1">
    <property type="nucleotide sequence ID" value="XM_002176723.1"/>
</dbReference>
<organism evidence="3 4">
    <name type="scientific">Phaeodactylum tricornutum (strain CCAP 1055/1)</name>
    <dbReference type="NCBI Taxonomy" id="556484"/>
    <lineage>
        <taxon>Eukaryota</taxon>
        <taxon>Sar</taxon>
        <taxon>Stramenopiles</taxon>
        <taxon>Ochrophyta</taxon>
        <taxon>Bacillariophyta</taxon>
        <taxon>Bacillariophyceae</taxon>
        <taxon>Bacillariophycidae</taxon>
        <taxon>Naviculales</taxon>
        <taxon>Phaeodactylaceae</taxon>
        <taxon>Phaeodactylum</taxon>
    </lineage>
</organism>
<dbReference type="HOGENOM" id="CLU_487035_0_0_1"/>
<protein>
    <submittedName>
        <fullName evidence="3">Uncharacterized protein</fullName>
    </submittedName>
</protein>
<evidence type="ECO:0000256" key="2">
    <source>
        <dbReference type="SAM" id="Phobius"/>
    </source>
</evidence>
<proteinExistence type="predicted"/>
<dbReference type="InParanoid" id="B7FPS0"/>
<dbReference type="EMBL" id="CM000605">
    <property type="protein sequence ID" value="EEC51222.1"/>
    <property type="molecule type" value="Genomic_DNA"/>
</dbReference>
<dbReference type="PaxDb" id="2850-Phatr42846"/>
<reference evidence="4" key="2">
    <citation type="submission" date="2008-08" db="EMBL/GenBank/DDBJ databases">
        <authorList>
            <consortium name="Diatom Consortium"/>
            <person name="Grigoriev I."/>
            <person name="Grimwood J."/>
            <person name="Kuo A."/>
            <person name="Otillar R.P."/>
            <person name="Salamov A."/>
            <person name="Detter J.C."/>
            <person name="Lindquist E."/>
            <person name="Shapiro H."/>
            <person name="Lucas S."/>
            <person name="Glavina del Rio T."/>
            <person name="Pitluck S."/>
            <person name="Rokhsar D."/>
            <person name="Bowler C."/>
        </authorList>
    </citation>
    <scope>GENOME REANNOTATION</scope>
    <source>
        <strain evidence="4">CCAP 1055/1</strain>
    </source>
</reference>
<evidence type="ECO:0000256" key="1">
    <source>
        <dbReference type="SAM" id="MobiDB-lite"/>
    </source>
</evidence>
<dbReference type="InterPro" id="IPR024079">
    <property type="entry name" value="MetalloPept_cat_dom_sf"/>
</dbReference>
<dbReference type="GO" id="GO:0008237">
    <property type="term" value="F:metallopeptidase activity"/>
    <property type="evidence" value="ECO:0007669"/>
    <property type="project" value="InterPro"/>
</dbReference>